<evidence type="ECO:0000313" key="4">
    <source>
        <dbReference type="Proteomes" id="UP001460679"/>
    </source>
</evidence>
<dbReference type="InterPro" id="IPR017961">
    <property type="entry name" value="DNA_pol_Y-fam_little_finger"/>
</dbReference>
<dbReference type="Pfam" id="PF00817">
    <property type="entry name" value="IMS"/>
    <property type="match status" value="1"/>
</dbReference>
<dbReference type="PANTHER" id="PTHR11076:SF33">
    <property type="entry name" value="DNA POLYMERASE KAPPA"/>
    <property type="match status" value="1"/>
</dbReference>
<evidence type="ECO:0000256" key="1">
    <source>
        <dbReference type="ARBA" id="ARBA00010945"/>
    </source>
</evidence>
<dbReference type="PROSITE" id="PS50173">
    <property type="entry name" value="UMUC"/>
    <property type="match status" value="1"/>
</dbReference>
<keyword evidence="3" id="KW-0808">Transferase</keyword>
<dbReference type="GO" id="GO:0003887">
    <property type="term" value="F:DNA-directed DNA polymerase activity"/>
    <property type="evidence" value="ECO:0007669"/>
    <property type="project" value="UniProtKB-EC"/>
</dbReference>
<dbReference type="InterPro" id="IPR001126">
    <property type="entry name" value="UmuC"/>
</dbReference>
<dbReference type="Gene3D" id="3.40.1170.60">
    <property type="match status" value="1"/>
</dbReference>
<dbReference type="CDD" id="cd03586">
    <property type="entry name" value="PolY_Pol_IV_kappa"/>
    <property type="match status" value="1"/>
</dbReference>
<dbReference type="Gene3D" id="3.30.1490.100">
    <property type="entry name" value="DNA polymerase, Y-family, little finger domain"/>
    <property type="match status" value="1"/>
</dbReference>
<dbReference type="InterPro" id="IPR022880">
    <property type="entry name" value="DNApol_IV"/>
</dbReference>
<dbReference type="InterPro" id="IPR043128">
    <property type="entry name" value="Rev_trsase/Diguanyl_cyclase"/>
</dbReference>
<evidence type="ECO:0000259" key="2">
    <source>
        <dbReference type="PROSITE" id="PS50173"/>
    </source>
</evidence>
<gene>
    <name evidence="3" type="ORF">WG616_02135</name>
</gene>
<accession>A0ABZ2RN08</accession>
<dbReference type="InterPro" id="IPR043502">
    <property type="entry name" value="DNA/RNA_pol_sf"/>
</dbReference>
<keyword evidence="4" id="KW-1185">Reference proteome</keyword>
<dbReference type="PANTHER" id="PTHR11076">
    <property type="entry name" value="DNA REPAIR POLYMERASE UMUC / TRANSFERASE FAMILY MEMBER"/>
    <property type="match status" value="1"/>
</dbReference>
<dbReference type="Gene3D" id="1.10.150.20">
    <property type="entry name" value="5' to 3' exonuclease, C-terminal subdomain"/>
    <property type="match status" value="1"/>
</dbReference>
<dbReference type="RefSeq" id="WP_205498378.1">
    <property type="nucleotide sequence ID" value="NZ_CP148066.1"/>
</dbReference>
<sequence length="417" mass="48382">MKNKIFFHIDMDSFFVSCERIRRKDLIGKPVGISRNLKRSIVTALSSEAKQKGAKVGEPIHLLKQKVPDIVIVKPDLEFYHLTSIRIFNFIATNFCANIEIYSVDECYIDVTDLINEDQALEFAQEIQSAIMTNIGVPCSIGISYNKFLAKMSTNLAKPHGIKKTNKEDIAKNFYPLQIDKFFMVGKASVPKLKKLGINTIGDFVNKYPLLKEEEVLGNNLRNLMLMISGRNVEKIEKKNSDIKGISNSLTFMEEDIADEEILLNYLEFLCKKISYRLQNHNYEASTIVLLIRSAEKKWISYQTNLKNFLWNYSDIFSVVKNLFLVNWSKERIRGLGIRVTNFNIQSNRIENFSLYNNGNREKVMKINAIVNDVNFNFVNRHLKKAQEKYKIEQFKVKKNQFTVDDYPKIKKIKIKI</sequence>
<proteinExistence type="inferred from homology"/>
<reference evidence="3" key="1">
    <citation type="submission" date="2024-03" db="EMBL/GenBank/DDBJ databases">
        <title>Complete genome sequence of Mycoplasma gypis type strain B1/T1.</title>
        <authorList>
            <person name="Spergser J."/>
        </authorList>
    </citation>
    <scope>NUCLEOTIDE SEQUENCE [LARGE SCALE GENOMIC DNA]</scope>
    <source>
        <strain evidence="3">B1/T1</strain>
    </source>
</reference>
<dbReference type="Pfam" id="PF11799">
    <property type="entry name" value="IMS_C"/>
    <property type="match status" value="1"/>
</dbReference>
<evidence type="ECO:0000313" key="3">
    <source>
        <dbReference type="EMBL" id="WXL28148.1"/>
    </source>
</evidence>
<dbReference type="SUPFAM" id="SSF56672">
    <property type="entry name" value="DNA/RNA polymerases"/>
    <property type="match status" value="1"/>
</dbReference>
<dbReference type="InterPro" id="IPR036775">
    <property type="entry name" value="DNA_pol_Y-fam_lit_finger_sf"/>
</dbReference>
<dbReference type="SUPFAM" id="SSF100879">
    <property type="entry name" value="Lesion bypass DNA polymerase (Y-family), little finger domain"/>
    <property type="match status" value="1"/>
</dbReference>
<dbReference type="InterPro" id="IPR050116">
    <property type="entry name" value="DNA_polymerase-Y"/>
</dbReference>
<dbReference type="Gene3D" id="3.30.70.270">
    <property type="match status" value="1"/>
</dbReference>
<name>A0ABZ2RN08_9BACT</name>
<feature type="domain" description="UmuC" evidence="2">
    <location>
        <begin position="6"/>
        <end position="186"/>
    </location>
</feature>
<organism evidence="3 4">
    <name type="scientific">[Mycoplasma] gypis</name>
    <dbReference type="NCBI Taxonomy" id="92404"/>
    <lineage>
        <taxon>Bacteria</taxon>
        <taxon>Bacillati</taxon>
        <taxon>Mycoplasmatota</taxon>
        <taxon>Mycoplasmoidales</taxon>
        <taxon>Metamycoplasmataceae</taxon>
        <taxon>Metamycoplasma</taxon>
    </lineage>
</organism>
<dbReference type="Proteomes" id="UP001460679">
    <property type="component" value="Chromosome"/>
</dbReference>
<dbReference type="EMBL" id="CP148066">
    <property type="protein sequence ID" value="WXL28148.1"/>
    <property type="molecule type" value="Genomic_DNA"/>
</dbReference>
<protein>
    <submittedName>
        <fullName evidence="3">DNA polymerase IV</fullName>
        <ecNumber evidence="3">2.7.7.7</ecNumber>
    </submittedName>
</protein>
<dbReference type="EC" id="2.7.7.7" evidence="3"/>
<comment type="similarity">
    <text evidence="1">Belongs to the DNA polymerase type-Y family.</text>
</comment>
<keyword evidence="3" id="KW-0548">Nucleotidyltransferase</keyword>